<evidence type="ECO:0000256" key="12">
    <source>
        <dbReference type="ARBA" id="ARBA00049244"/>
    </source>
</evidence>
<keyword evidence="11 13" id="KW-0234">DNA repair</keyword>
<dbReference type="GO" id="GO:0005737">
    <property type="term" value="C:cytoplasm"/>
    <property type="evidence" value="ECO:0007669"/>
    <property type="project" value="UniProtKB-SubCell"/>
</dbReference>
<evidence type="ECO:0000256" key="8">
    <source>
        <dbReference type="ARBA" id="ARBA00022705"/>
    </source>
</evidence>
<evidence type="ECO:0000256" key="5">
    <source>
        <dbReference type="ARBA" id="ARBA00022490"/>
    </source>
</evidence>
<evidence type="ECO:0000256" key="11">
    <source>
        <dbReference type="ARBA" id="ARBA00023204"/>
    </source>
</evidence>
<comment type="function">
    <text evidence="13">DNA polymerase involved in damage-induced mutagenesis and translesion synthesis (TLS). It is not the major replicative DNA polymerase.</text>
</comment>
<dbReference type="CDD" id="cd07434">
    <property type="entry name" value="PHP_PolIIIA_DnaE2"/>
    <property type="match status" value="1"/>
</dbReference>
<dbReference type="SUPFAM" id="SSF89550">
    <property type="entry name" value="PHP domain-like"/>
    <property type="match status" value="1"/>
</dbReference>
<feature type="region of interest" description="Disordered" evidence="14">
    <location>
        <begin position="167"/>
        <end position="223"/>
    </location>
</feature>
<comment type="similarity">
    <text evidence="2 13">Belongs to the DNA polymerase type-C family. DnaE2 subfamily.</text>
</comment>
<dbReference type="CDD" id="cd04485">
    <property type="entry name" value="DnaE_OBF"/>
    <property type="match status" value="1"/>
</dbReference>
<dbReference type="EMBL" id="FPCH01000001">
    <property type="protein sequence ID" value="SFV26662.1"/>
    <property type="molecule type" value="Genomic_DNA"/>
</dbReference>
<dbReference type="AlphaFoldDB" id="A0A1I7MW71"/>
<evidence type="ECO:0000256" key="7">
    <source>
        <dbReference type="ARBA" id="ARBA00022695"/>
    </source>
</evidence>
<dbReference type="InterPro" id="IPR004013">
    <property type="entry name" value="PHP_dom"/>
</dbReference>
<dbReference type="InterPro" id="IPR016195">
    <property type="entry name" value="Pol/histidinol_Pase-like"/>
</dbReference>
<evidence type="ECO:0000256" key="1">
    <source>
        <dbReference type="ARBA" id="ARBA00004496"/>
    </source>
</evidence>
<evidence type="ECO:0000256" key="9">
    <source>
        <dbReference type="ARBA" id="ARBA00022763"/>
    </source>
</evidence>
<dbReference type="NCBIfam" id="NF004225">
    <property type="entry name" value="PRK05672.1"/>
    <property type="match status" value="1"/>
</dbReference>
<dbReference type="RefSeq" id="WP_092866172.1">
    <property type="nucleotide sequence ID" value="NZ_FPCH01000001.1"/>
</dbReference>
<proteinExistence type="inferred from homology"/>
<keyword evidence="6 13" id="KW-0808">Transferase</keyword>
<evidence type="ECO:0000256" key="4">
    <source>
        <dbReference type="ARBA" id="ARBA00017273"/>
    </source>
</evidence>
<evidence type="ECO:0000256" key="6">
    <source>
        <dbReference type="ARBA" id="ARBA00022679"/>
    </source>
</evidence>
<dbReference type="Pfam" id="PF14579">
    <property type="entry name" value="HHH_6"/>
    <property type="match status" value="1"/>
</dbReference>
<evidence type="ECO:0000256" key="2">
    <source>
        <dbReference type="ARBA" id="ARBA00007391"/>
    </source>
</evidence>
<protein>
    <recommendedName>
        <fullName evidence="4 13">Error-prone DNA polymerase</fullName>
        <ecNumber evidence="3 13">2.7.7.7</ecNumber>
    </recommendedName>
</protein>
<name>A0A1I7MW71_9HYPH</name>
<dbReference type="PANTHER" id="PTHR32294">
    <property type="entry name" value="DNA POLYMERASE III SUBUNIT ALPHA"/>
    <property type="match status" value="1"/>
</dbReference>
<dbReference type="InterPro" id="IPR012340">
    <property type="entry name" value="NA-bd_OB-fold"/>
</dbReference>
<dbReference type="InterPro" id="IPR004805">
    <property type="entry name" value="DnaE2/DnaE/PolC"/>
</dbReference>
<reference evidence="17" key="1">
    <citation type="submission" date="2016-10" db="EMBL/GenBank/DDBJ databases">
        <authorList>
            <person name="Varghese N."/>
            <person name="Submissions S."/>
        </authorList>
    </citation>
    <scope>NUCLEOTIDE SEQUENCE [LARGE SCALE GENOMIC DNA]</scope>
    <source>
        <strain evidence="17">DSM 1565</strain>
    </source>
</reference>
<keyword evidence="8 13" id="KW-0235">DNA replication</keyword>
<dbReference type="Pfam" id="PF17657">
    <property type="entry name" value="DNA_pol3_finger"/>
    <property type="match status" value="1"/>
</dbReference>
<evidence type="ECO:0000259" key="15">
    <source>
        <dbReference type="SMART" id="SM00481"/>
    </source>
</evidence>
<dbReference type="Pfam" id="PF02811">
    <property type="entry name" value="PHP"/>
    <property type="match status" value="1"/>
</dbReference>
<sequence length="1222" mass="135765">MTLRYAELQVTTNFSFLRGASHAEDLVEQAKALGLSAIAVTDRNSLAGVVRAYVAAKPDEGEEDPKIRLVIGARLDLEDAPSLLVYPTDRAAYGRLCRLLSHGQLRADKGKCILHLADVAAHAEGQIFIALPPDDWDWREVSSSAARRSAPEIQTGKIIPFESVRERLNGFDSPPPRGEGLGVGGCNDELLHPTPGLHPTPDPSPSRGGGNPGQPPPPSLCQVQGYGEREVLQASLLRIKSAVGDAPLYLAASHTYRGDDRSRIAALAAIGELAGTPIVATNDVLYHHAECRPLQDVVTCIREKTTLREAGLRLEANAERYLKSAEEMAHLFRGHEAALARTLDIVEACRFSLGDLKYEYPDEPVPPGKTPQEHLIELTWKGAQSHFPEGVPEKVRDTIEKELKLIGELKFAPYFLTVHDIVAFARSKDILCQGRGSAANSVVCYCLGITAVNPIEVNLLFERFISSARLEPPDIDVDFEHERREEVIQWIYERYGRDRAGLTATVISYRSRSAVRDVGKVFGLSEDTISALAGMVWGTHGGGVPPEKHVRGAGLDPADRTLAAAMKLAQELMGFPRHLSQHVGGFVLTRGPLVEVVPVGNAAMADRTFIEWDKDDIAALGLMKVDVLALGMLTCIRKAFDLIEKHHGRTYTLATVPRADKPTYDMLCRADSLGVFQVESRAQMNMLPRLKPQEFYDLVIEVAIVRPGPIQGDMVHPYLRRRNGLEAVVYPYPKGGDEDELKNILGKTLGVPLFQEQAMRIAMVAAKFNDKEVNDLRRAMATFRRVGTIGLLEEKMVSRMVERGYDEEFAARCFAQIKGFGEYGFPESHAASFALLVYVSSWIKCHYPAAFACALLNSQPMGFYAPAQIVRDAHEHGVEVRETDVNFSDWDSTLERTLEGGRPALRLGLRLIDGLSEADIHEVPEKDPEKKQALRRKFPTLIPPAPETQKHGINRRFQGIADVAKRGSVSTLEKLAAADAFRSLGLDRRQALWEVKALSNAPPLPLFSWSETQDVGKEADVKLPEMALSEHVVNDYQTLRLSLKAHPMSFLREDFRRECVLSCKELASAKNDSFVRVAGVVLVRQRPGTGNVVFMTVEDETGIANVIIWPKLLERFRKVVMTSRLIVVEGRLQRQVEKHADIIHVVSTKLVDRSDWLLRLSEWAADMDVPVANADEVLHHPEPGSAHPSRKDERRIHPRFSREPKPRHPRNVRVIPKSRDFH</sequence>
<evidence type="ECO:0000256" key="10">
    <source>
        <dbReference type="ARBA" id="ARBA00022932"/>
    </source>
</evidence>
<dbReference type="PANTHER" id="PTHR32294:SF4">
    <property type="entry name" value="ERROR-PRONE DNA POLYMERASE"/>
    <property type="match status" value="1"/>
</dbReference>
<dbReference type="InterPro" id="IPR023073">
    <property type="entry name" value="DnaE2"/>
</dbReference>
<dbReference type="Proteomes" id="UP000199423">
    <property type="component" value="Unassembled WGS sequence"/>
</dbReference>
<dbReference type="InterPro" id="IPR004365">
    <property type="entry name" value="NA-bd_OB_tRNA"/>
</dbReference>
<dbReference type="SMART" id="SM00481">
    <property type="entry name" value="POLIIIAc"/>
    <property type="match status" value="1"/>
</dbReference>
<dbReference type="EC" id="2.7.7.7" evidence="3 13"/>
<evidence type="ECO:0000313" key="17">
    <source>
        <dbReference type="Proteomes" id="UP000199423"/>
    </source>
</evidence>
<feature type="region of interest" description="Disordered" evidence="14">
    <location>
        <begin position="1178"/>
        <end position="1222"/>
    </location>
</feature>
<keyword evidence="5 13" id="KW-0963">Cytoplasm</keyword>
<evidence type="ECO:0000313" key="16">
    <source>
        <dbReference type="EMBL" id="SFV26662.1"/>
    </source>
</evidence>
<dbReference type="GO" id="GO:0003676">
    <property type="term" value="F:nucleic acid binding"/>
    <property type="evidence" value="ECO:0007669"/>
    <property type="project" value="InterPro"/>
</dbReference>
<feature type="domain" description="Polymerase/histidinol phosphatase N-terminal" evidence="15">
    <location>
        <begin position="6"/>
        <end position="79"/>
    </location>
</feature>
<comment type="catalytic activity">
    <reaction evidence="12 13">
        <text>DNA(n) + a 2'-deoxyribonucleoside 5'-triphosphate = DNA(n+1) + diphosphate</text>
        <dbReference type="Rhea" id="RHEA:22508"/>
        <dbReference type="Rhea" id="RHEA-COMP:17339"/>
        <dbReference type="Rhea" id="RHEA-COMP:17340"/>
        <dbReference type="ChEBI" id="CHEBI:33019"/>
        <dbReference type="ChEBI" id="CHEBI:61560"/>
        <dbReference type="ChEBI" id="CHEBI:173112"/>
        <dbReference type="EC" id="2.7.7.7"/>
    </reaction>
</comment>
<dbReference type="Pfam" id="PF07733">
    <property type="entry name" value="DNA_pol3_alpha"/>
    <property type="match status" value="1"/>
</dbReference>
<dbReference type="OrthoDB" id="9803237at2"/>
<dbReference type="GO" id="GO:0008408">
    <property type="term" value="F:3'-5' exonuclease activity"/>
    <property type="evidence" value="ECO:0007669"/>
    <property type="project" value="InterPro"/>
</dbReference>
<dbReference type="InterPro" id="IPR011708">
    <property type="entry name" value="DNA_pol3_alpha_NTPase_dom"/>
</dbReference>
<dbReference type="NCBIfam" id="TIGR00594">
    <property type="entry name" value="polc"/>
    <property type="match status" value="1"/>
</dbReference>
<comment type="subcellular location">
    <subcellularLocation>
        <location evidence="1 13">Cytoplasm</location>
    </subcellularLocation>
</comment>
<keyword evidence="9 13" id="KW-0227">DNA damage</keyword>
<dbReference type="GO" id="GO:0003887">
    <property type="term" value="F:DNA-directed DNA polymerase activity"/>
    <property type="evidence" value="ECO:0007669"/>
    <property type="project" value="UniProtKB-UniRule"/>
</dbReference>
<dbReference type="InterPro" id="IPR003141">
    <property type="entry name" value="Pol/His_phosphatase_N"/>
</dbReference>
<keyword evidence="17" id="KW-1185">Reference proteome</keyword>
<feature type="compositionally biased region" description="Basic and acidic residues" evidence="14">
    <location>
        <begin position="1189"/>
        <end position="1206"/>
    </location>
</feature>
<keyword evidence="7 13" id="KW-0548">Nucleotidyltransferase</keyword>
<keyword evidence="10 13" id="KW-0239">DNA-directed DNA polymerase</keyword>
<dbReference type="STRING" id="51670.SAMN04488557_0549"/>
<evidence type="ECO:0000256" key="13">
    <source>
        <dbReference type="HAMAP-Rule" id="MF_01902"/>
    </source>
</evidence>
<dbReference type="Gene3D" id="2.40.50.140">
    <property type="entry name" value="Nucleic acid-binding proteins"/>
    <property type="match status" value="1"/>
</dbReference>
<evidence type="ECO:0000256" key="14">
    <source>
        <dbReference type="SAM" id="MobiDB-lite"/>
    </source>
</evidence>
<dbReference type="InterPro" id="IPR029460">
    <property type="entry name" value="DNAPol_HHH"/>
</dbReference>
<dbReference type="HAMAP" id="MF_01902">
    <property type="entry name" value="DNApol_error_prone"/>
    <property type="match status" value="1"/>
</dbReference>
<organism evidence="16 17">
    <name type="scientific">Hyphomicrobium facile</name>
    <dbReference type="NCBI Taxonomy" id="51670"/>
    <lineage>
        <taxon>Bacteria</taxon>
        <taxon>Pseudomonadati</taxon>
        <taxon>Pseudomonadota</taxon>
        <taxon>Alphaproteobacteria</taxon>
        <taxon>Hyphomicrobiales</taxon>
        <taxon>Hyphomicrobiaceae</taxon>
        <taxon>Hyphomicrobium</taxon>
    </lineage>
</organism>
<evidence type="ECO:0000256" key="3">
    <source>
        <dbReference type="ARBA" id="ARBA00012417"/>
    </source>
</evidence>
<accession>A0A1I7MW71</accession>
<dbReference type="InterPro" id="IPR040982">
    <property type="entry name" value="DNA_pol3_finger"/>
</dbReference>
<dbReference type="Pfam" id="PF01336">
    <property type="entry name" value="tRNA_anti-codon"/>
    <property type="match status" value="1"/>
</dbReference>
<gene>
    <name evidence="13" type="primary">dnaE2</name>
    <name evidence="16" type="ORF">SAMN04488557_0549</name>
</gene>
<dbReference type="GO" id="GO:0006281">
    <property type="term" value="P:DNA repair"/>
    <property type="evidence" value="ECO:0007669"/>
    <property type="project" value="UniProtKB-UniRule"/>
</dbReference>
<dbReference type="Gene3D" id="3.20.20.140">
    <property type="entry name" value="Metal-dependent hydrolases"/>
    <property type="match status" value="1"/>
</dbReference>
<dbReference type="GO" id="GO:0006260">
    <property type="term" value="P:DNA replication"/>
    <property type="evidence" value="ECO:0007669"/>
    <property type="project" value="UniProtKB-KW"/>
</dbReference>